<feature type="domain" description="P-type ATPase A" evidence="2">
    <location>
        <begin position="2"/>
        <end position="68"/>
    </location>
</feature>
<dbReference type="Gene3D" id="3.40.1110.10">
    <property type="entry name" value="Calcium-transporting ATPase, cytoplasmic domain N"/>
    <property type="match status" value="1"/>
</dbReference>
<dbReference type="InterPro" id="IPR008250">
    <property type="entry name" value="ATPase_P-typ_transduc_dom_A_sf"/>
</dbReference>
<evidence type="ECO:0000313" key="4">
    <source>
        <dbReference type="Proteomes" id="UP000324800"/>
    </source>
</evidence>
<sequence>MNKKPARVFRNGQFITIQTRKIVVGDILILKGNEEISADSIILASSDRDGIAYVNTMNLDGETNLKIKRTPLQIMKQIGQIPLIQKKEVIKDINENTTNNKHITRIEQQEDENDGQLIIDEENLSSQLAKLNGTIKCQFPNKNLHNFIGQLRSSIDSVSLSIVEIGLGEQELLLKGSSLRSTAYSLGCVVYTGKESKELQLPIKCAGGRHLLEESIMPEKKLSKSDIAAEKEAQKQYEEQRMKKKGTSVALLKELQALDIIFTGRTADQIFLKIGPNQKQIKIQILSSLSFTSDRGRMSVIVRLPYEYGKSEDEIENEQTRDNKDEYETESENEFEQTQSLNSGSTQNENQFRRGQIRLYSKGADNILLPMCITSRDLIEQRIQKAMLEWDRIHSSFNNMDNKQYQGILNKSRQLYEIEIRKQFNKQSDVHSSVCRDIRDFSQTGLRTLAITTCEISESQFNDWFSRYYLPAELHEEKLIKLDQCFKILEMGNLELIGCTGVEDILQEKCAETMNFFRQEIKWRLQLVLVDRVAQLETMQKAKKLQKKRINKF</sequence>
<dbReference type="PANTHER" id="PTHR24092">
    <property type="entry name" value="PROBABLE PHOSPHOLIPID-TRANSPORTING ATPASE"/>
    <property type="match status" value="1"/>
</dbReference>
<dbReference type="Pfam" id="PF00122">
    <property type="entry name" value="E1-E2_ATPase"/>
    <property type="match status" value="1"/>
</dbReference>
<reference evidence="3 4" key="1">
    <citation type="submission" date="2019-03" db="EMBL/GenBank/DDBJ databases">
        <title>Single cell metagenomics reveals metabolic interactions within the superorganism composed of flagellate Streblomastix strix and complex community of Bacteroidetes bacteria on its surface.</title>
        <authorList>
            <person name="Treitli S.C."/>
            <person name="Kolisko M."/>
            <person name="Husnik F."/>
            <person name="Keeling P."/>
            <person name="Hampl V."/>
        </authorList>
    </citation>
    <scope>NUCLEOTIDE SEQUENCE [LARGE SCALE GENOMIC DNA]</scope>
    <source>
        <strain evidence="3">ST1C</strain>
    </source>
</reference>
<name>A0A5J4W6P3_9EUKA</name>
<proteinExistence type="predicted"/>
<organism evidence="3 4">
    <name type="scientific">Streblomastix strix</name>
    <dbReference type="NCBI Taxonomy" id="222440"/>
    <lineage>
        <taxon>Eukaryota</taxon>
        <taxon>Metamonada</taxon>
        <taxon>Preaxostyla</taxon>
        <taxon>Oxymonadida</taxon>
        <taxon>Streblomastigidae</taxon>
        <taxon>Streblomastix</taxon>
    </lineage>
</organism>
<dbReference type="InterPro" id="IPR059000">
    <property type="entry name" value="ATPase_P-type_domA"/>
</dbReference>
<dbReference type="GO" id="GO:0045332">
    <property type="term" value="P:phospholipid translocation"/>
    <property type="evidence" value="ECO:0007669"/>
    <property type="project" value="TreeGrafter"/>
</dbReference>
<dbReference type="EMBL" id="SNRW01003235">
    <property type="protein sequence ID" value="KAA6390395.1"/>
    <property type="molecule type" value="Genomic_DNA"/>
</dbReference>
<protein>
    <submittedName>
        <fullName evidence="3">Putative phospholipid-transporting ATPase IA</fullName>
    </submittedName>
</protein>
<dbReference type="Proteomes" id="UP000324800">
    <property type="component" value="Unassembled WGS sequence"/>
</dbReference>
<dbReference type="Gene3D" id="2.70.150.10">
    <property type="entry name" value="Calcium-transporting ATPase, cytoplasmic transduction domain A"/>
    <property type="match status" value="1"/>
</dbReference>
<dbReference type="PANTHER" id="PTHR24092:SF150">
    <property type="entry name" value="PHOSPHOLIPID-TRANSPORTING ATPASE"/>
    <property type="match status" value="1"/>
</dbReference>
<dbReference type="InterPro" id="IPR023299">
    <property type="entry name" value="ATPase_P-typ_cyto_dom_N"/>
</dbReference>
<gene>
    <name evidence="3" type="ORF">EZS28_014079</name>
</gene>
<dbReference type="GO" id="GO:0140326">
    <property type="term" value="F:ATPase-coupled intramembrane lipid transporter activity"/>
    <property type="evidence" value="ECO:0007669"/>
    <property type="project" value="TreeGrafter"/>
</dbReference>
<evidence type="ECO:0000313" key="3">
    <source>
        <dbReference type="EMBL" id="KAA6390395.1"/>
    </source>
</evidence>
<dbReference type="SUPFAM" id="SSF81653">
    <property type="entry name" value="Calcium ATPase, transduction domain A"/>
    <property type="match status" value="1"/>
</dbReference>
<accession>A0A5J4W6P3</accession>
<evidence type="ECO:0000259" key="2">
    <source>
        <dbReference type="Pfam" id="PF00122"/>
    </source>
</evidence>
<comment type="caution">
    <text evidence="3">The sequence shown here is derived from an EMBL/GenBank/DDBJ whole genome shotgun (WGS) entry which is preliminary data.</text>
</comment>
<dbReference type="GO" id="GO:0000166">
    <property type="term" value="F:nucleotide binding"/>
    <property type="evidence" value="ECO:0007669"/>
    <property type="project" value="InterPro"/>
</dbReference>
<dbReference type="AlphaFoldDB" id="A0A5J4W6P3"/>
<feature type="region of interest" description="Disordered" evidence="1">
    <location>
        <begin position="312"/>
        <end position="349"/>
    </location>
</feature>
<dbReference type="GO" id="GO:0005886">
    <property type="term" value="C:plasma membrane"/>
    <property type="evidence" value="ECO:0007669"/>
    <property type="project" value="TreeGrafter"/>
</dbReference>
<evidence type="ECO:0000256" key="1">
    <source>
        <dbReference type="SAM" id="MobiDB-lite"/>
    </source>
</evidence>
<feature type="compositionally biased region" description="Polar residues" evidence="1">
    <location>
        <begin position="336"/>
        <end position="349"/>
    </location>
</feature>
<dbReference type="OrthoDB" id="377733at2759"/>